<gene>
    <name evidence="7" type="primary">gapN</name>
    <name evidence="7" type="ORF">MCAPa_4430</name>
</gene>
<feature type="domain" description="Aldehyde dehydrogenase" evidence="6">
    <location>
        <begin position="16"/>
        <end position="465"/>
    </location>
</feature>
<organism evidence="7 8">
    <name type="scientific">Mycoplasma capricolum subsp. capricolum 14232</name>
    <dbReference type="NCBI Taxonomy" id="1188238"/>
    <lineage>
        <taxon>Bacteria</taxon>
        <taxon>Bacillati</taxon>
        <taxon>Mycoplasmatota</taxon>
        <taxon>Mollicutes</taxon>
        <taxon>Mycoplasmataceae</taxon>
        <taxon>Mycoplasma</taxon>
    </lineage>
</organism>
<reference evidence="7 8" key="1">
    <citation type="submission" date="2014-02" db="EMBL/GenBank/DDBJ databases">
        <title>Genome sequence of Mycoplasma capricolum subsp. capricolum strain 14232.</title>
        <authorList>
            <person name="Sirand-Pugnet P."/>
            <person name="Breton M."/>
            <person name="Dordet-Frisoni E."/>
            <person name="Baranowski E."/>
            <person name="Barre A."/>
            <person name="Couture C."/>
            <person name="Dupuy V."/>
            <person name="Gaurivaud P."/>
            <person name="Jacob D."/>
            <person name="Lemaitre C."/>
            <person name="Manso-Silvan L."/>
            <person name="Nikolski M."/>
            <person name="Nouvel L.-X."/>
            <person name="Poumarat F."/>
            <person name="Tardy F."/>
            <person name="Thebault P."/>
            <person name="Theil S."/>
            <person name="Citti C."/>
            <person name="Thiaucourt F."/>
            <person name="Blanchard A."/>
        </authorList>
    </citation>
    <scope>NUCLEOTIDE SEQUENCE [LARGE SCALE GENOMIC DNA]</scope>
    <source>
        <strain evidence="7 8">14232</strain>
    </source>
</reference>
<dbReference type="Proteomes" id="UP000028533">
    <property type="component" value="Unassembled WGS sequence"/>
</dbReference>
<dbReference type="AlphaFoldDB" id="A0A084EMD5"/>
<dbReference type="Pfam" id="PF00171">
    <property type="entry name" value="Aldedh"/>
    <property type="match status" value="1"/>
</dbReference>
<evidence type="ECO:0000256" key="3">
    <source>
        <dbReference type="ARBA" id="ARBA00023002"/>
    </source>
</evidence>
<dbReference type="SUPFAM" id="SSF53720">
    <property type="entry name" value="ALDH-like"/>
    <property type="match status" value="1"/>
</dbReference>
<dbReference type="InterPro" id="IPR016161">
    <property type="entry name" value="Ald_DH/histidinol_DH"/>
</dbReference>
<dbReference type="RefSeq" id="WP_036431822.1">
    <property type="nucleotide sequence ID" value="NZ_JFDO01000016.1"/>
</dbReference>
<evidence type="ECO:0000313" key="8">
    <source>
        <dbReference type="Proteomes" id="UP000028533"/>
    </source>
</evidence>
<name>A0A084EMD5_MYCCA</name>
<dbReference type="InterPro" id="IPR016162">
    <property type="entry name" value="Ald_DH_N"/>
</dbReference>
<keyword evidence="3 5" id="KW-0560">Oxidoreductase</keyword>
<accession>A0A084EMD5</accession>
<sequence>MYKFKALLDGKLFDNNKELEIINPVDFSVAGKVVSLTKQDINDAFLAAKTSQKAWENTDLEKRIAILDKWKQLIDQNREELAQIIMSETAKPYKDCLTEVIRSVEYIDQTFYEVRNLKTLIIDGAKYGAKNKIGTFMRVAKGVGVAISPFNYPINLAVSKIFPCLVTGNTIVFKPATQGSLIGAKLGELAYQANLPKGIFNVVTGRGREIGDDIVTNKLADFVSFTGSVETGKHLLEISSTKDVVLELGGKDPAIVLDDLDLEKYAKEIISGAFSYSGQRCTAIKRVITTDKIADQLIPLLKEKINKLTVGLPKDNCDITPLIDQKTADFVYSLIDDAKQKGARAIIGDKQEKNLIYPTLIDHVTSDMRLAWEEPFGPVLPIIRANSVDEMIELANKSNFGLQASVYTKNLDQALTVAKKLEVGTVNINGKSQRGPDVFPFLGVKDSGFGVQGIVDTLLFSTRYKGIVINN</sequence>
<evidence type="ECO:0000256" key="5">
    <source>
        <dbReference type="RuleBase" id="RU003345"/>
    </source>
</evidence>
<evidence type="ECO:0000256" key="4">
    <source>
        <dbReference type="PROSITE-ProRule" id="PRU10007"/>
    </source>
</evidence>
<protein>
    <submittedName>
        <fullName evidence="7">Glyceraldehyde-3-phosphate dehydrogenase(NADP)</fullName>
    </submittedName>
</protein>
<evidence type="ECO:0000313" key="7">
    <source>
        <dbReference type="EMBL" id="KEZ19127.1"/>
    </source>
</evidence>
<dbReference type="InterPro" id="IPR016160">
    <property type="entry name" value="Ald_DH_CS_CYS"/>
</dbReference>
<evidence type="ECO:0000256" key="2">
    <source>
        <dbReference type="ARBA" id="ARBA00022857"/>
    </source>
</evidence>
<dbReference type="Gene3D" id="3.40.605.10">
    <property type="entry name" value="Aldehyde Dehydrogenase, Chain A, domain 1"/>
    <property type="match status" value="1"/>
</dbReference>
<dbReference type="GO" id="GO:0008911">
    <property type="term" value="F:lactaldehyde dehydrogenase (NAD+) activity"/>
    <property type="evidence" value="ECO:0007669"/>
    <property type="project" value="TreeGrafter"/>
</dbReference>
<dbReference type="PANTHER" id="PTHR42991:SF1">
    <property type="entry name" value="ALDEHYDE DEHYDROGENASE"/>
    <property type="match status" value="1"/>
</dbReference>
<dbReference type="PROSITE" id="PS00687">
    <property type="entry name" value="ALDEHYDE_DEHYDR_GLU"/>
    <property type="match status" value="1"/>
</dbReference>
<dbReference type="InterPro" id="IPR051020">
    <property type="entry name" value="ALDH-related_metabolic_enz"/>
</dbReference>
<comment type="caution">
    <text evidence="7">The sequence shown here is derived from an EMBL/GenBank/DDBJ whole genome shotgun (WGS) entry which is preliminary data.</text>
</comment>
<dbReference type="PANTHER" id="PTHR42991">
    <property type="entry name" value="ALDEHYDE DEHYDROGENASE"/>
    <property type="match status" value="1"/>
</dbReference>
<proteinExistence type="inferred from homology"/>
<dbReference type="CDD" id="cd07082">
    <property type="entry name" value="ALDH_F11_NP-GAPDH"/>
    <property type="match status" value="1"/>
</dbReference>
<comment type="similarity">
    <text evidence="1 5">Belongs to the aldehyde dehydrogenase family.</text>
</comment>
<feature type="active site" evidence="4">
    <location>
        <position position="247"/>
    </location>
</feature>
<dbReference type="FunFam" id="3.40.309.10:FF:000022">
    <property type="entry name" value="NADP-dependent glyceraldehyde-3-phosphate dehydrogenase"/>
    <property type="match status" value="1"/>
</dbReference>
<dbReference type="InterPro" id="IPR016163">
    <property type="entry name" value="Ald_DH_C"/>
</dbReference>
<keyword evidence="2" id="KW-0521">NADP</keyword>
<dbReference type="EMBL" id="JFDO01000016">
    <property type="protein sequence ID" value="KEZ19127.1"/>
    <property type="molecule type" value="Genomic_DNA"/>
</dbReference>
<evidence type="ECO:0000256" key="1">
    <source>
        <dbReference type="ARBA" id="ARBA00009986"/>
    </source>
</evidence>
<dbReference type="InterPro" id="IPR015590">
    <property type="entry name" value="Aldehyde_DH_dom"/>
</dbReference>
<dbReference type="PROSITE" id="PS00070">
    <property type="entry name" value="ALDEHYDE_DEHYDR_CYS"/>
    <property type="match status" value="1"/>
</dbReference>
<dbReference type="InterPro" id="IPR029510">
    <property type="entry name" value="Ald_DH_CS_GLU"/>
</dbReference>
<evidence type="ECO:0000259" key="6">
    <source>
        <dbReference type="Pfam" id="PF00171"/>
    </source>
</evidence>
<dbReference type="Gene3D" id="3.40.309.10">
    <property type="entry name" value="Aldehyde Dehydrogenase, Chain A, domain 2"/>
    <property type="match status" value="1"/>
</dbReference>